<reference evidence="10 11" key="1">
    <citation type="submission" date="2014-07" db="EMBL/GenBank/DDBJ databases">
        <title>Biosystematic studies on Modestobacter strains isolated from extreme hyper-arid desert soil and from historic building.</title>
        <authorList>
            <person name="Bukarasam K."/>
            <person name="Bull A."/>
            <person name="Girard G."/>
            <person name="van Wezel G."/>
            <person name="Goodfellow M."/>
        </authorList>
    </citation>
    <scope>NUCLEOTIDE SEQUENCE [LARGE SCALE GENOMIC DNA]</scope>
    <source>
        <strain evidence="10 11">KNN45-2b</strain>
    </source>
</reference>
<feature type="transmembrane region" description="Helical" evidence="9">
    <location>
        <begin position="52"/>
        <end position="79"/>
    </location>
</feature>
<feature type="transmembrane region" description="Helical" evidence="9">
    <location>
        <begin position="142"/>
        <end position="171"/>
    </location>
</feature>
<accession>A0A098YB42</accession>
<evidence type="ECO:0000256" key="8">
    <source>
        <dbReference type="SAM" id="MobiDB-lite"/>
    </source>
</evidence>
<evidence type="ECO:0000256" key="2">
    <source>
        <dbReference type="ARBA" id="ARBA00022475"/>
    </source>
</evidence>
<feature type="transmembrane region" description="Helical" evidence="9">
    <location>
        <begin position="177"/>
        <end position="194"/>
    </location>
</feature>
<dbReference type="AlphaFoldDB" id="A0A098YB42"/>
<dbReference type="GO" id="GO:0016763">
    <property type="term" value="F:pentosyltransferase activity"/>
    <property type="evidence" value="ECO:0007669"/>
    <property type="project" value="TreeGrafter"/>
</dbReference>
<feature type="transmembrane region" description="Helical" evidence="9">
    <location>
        <begin position="331"/>
        <end position="348"/>
    </location>
</feature>
<keyword evidence="7 9" id="KW-0472">Membrane</keyword>
<evidence type="ECO:0000256" key="7">
    <source>
        <dbReference type="ARBA" id="ARBA00023136"/>
    </source>
</evidence>
<keyword evidence="2" id="KW-1003">Cell membrane</keyword>
<keyword evidence="3" id="KW-0328">Glycosyltransferase</keyword>
<evidence type="ECO:0008006" key="12">
    <source>
        <dbReference type="Google" id="ProtNLM"/>
    </source>
</evidence>
<evidence type="ECO:0000256" key="5">
    <source>
        <dbReference type="ARBA" id="ARBA00022692"/>
    </source>
</evidence>
<dbReference type="GO" id="GO:0009103">
    <property type="term" value="P:lipopolysaccharide biosynthetic process"/>
    <property type="evidence" value="ECO:0007669"/>
    <property type="project" value="UniProtKB-ARBA"/>
</dbReference>
<feature type="transmembrane region" description="Helical" evidence="9">
    <location>
        <begin position="360"/>
        <end position="377"/>
    </location>
</feature>
<keyword evidence="5 9" id="KW-0812">Transmembrane</keyword>
<keyword evidence="4" id="KW-0808">Transferase</keyword>
<evidence type="ECO:0000256" key="3">
    <source>
        <dbReference type="ARBA" id="ARBA00022676"/>
    </source>
</evidence>
<feature type="transmembrane region" description="Helical" evidence="9">
    <location>
        <begin position="86"/>
        <end position="104"/>
    </location>
</feature>
<comment type="caution">
    <text evidence="10">The sequence shown here is derived from an EMBL/GenBank/DDBJ whole genome shotgun (WGS) entry which is preliminary data.</text>
</comment>
<dbReference type="STRING" id="1522368.IN07_09445"/>
<sequence>MVMAFALATGDLSYRDERGYVTIADSVLRGDGYQLDGETTAYRPPAWPLLLAVFRLLGTPIELLVAVSAALLVVSALLARRIATHIAGPSAGWIAAFLLLLYPLNVYTAATLYPQTLAMAALLGAVALSLDDPRAARPWRGAAVGLLAVVVLYSAPTLAFAALIVVLWALWRFRQQTLRFVVPAVLAGLLPVALWTARNAVAFDAFVPVSTATGVNLLLGNSAEATPTSGVTADIDSYREAAERGAMTESEKSAFYTDAAFTWVSEHPDEAAQLYLGKVVNYFAPYNEPASATGGGTLERLVSYLTFVPLVALALVRLALWRKFPPKPPELLLLTVFMSSAAFMALTFTRTRFRQPLDSMLIIEAAVCSALLAGMVLRERRADHQSRVPRPRESGDEALGAASRRHQIGR</sequence>
<gene>
    <name evidence="10" type="ORF">IN07_09445</name>
</gene>
<dbReference type="Proteomes" id="UP000029713">
    <property type="component" value="Unassembled WGS sequence"/>
</dbReference>
<dbReference type="PANTHER" id="PTHR33908">
    <property type="entry name" value="MANNOSYLTRANSFERASE YKCB-RELATED"/>
    <property type="match status" value="1"/>
</dbReference>
<dbReference type="GO" id="GO:0005886">
    <property type="term" value="C:plasma membrane"/>
    <property type="evidence" value="ECO:0007669"/>
    <property type="project" value="UniProtKB-SubCell"/>
</dbReference>
<feature type="transmembrane region" description="Helical" evidence="9">
    <location>
        <begin position="301"/>
        <end position="319"/>
    </location>
</feature>
<name>A0A098YB42_9ACTN</name>
<organism evidence="10 11">
    <name type="scientific">Modestobacter caceresii</name>
    <dbReference type="NCBI Taxonomy" id="1522368"/>
    <lineage>
        <taxon>Bacteria</taxon>
        <taxon>Bacillati</taxon>
        <taxon>Actinomycetota</taxon>
        <taxon>Actinomycetes</taxon>
        <taxon>Geodermatophilales</taxon>
        <taxon>Geodermatophilaceae</taxon>
        <taxon>Modestobacter</taxon>
    </lineage>
</organism>
<dbReference type="PANTHER" id="PTHR33908:SF11">
    <property type="entry name" value="MEMBRANE PROTEIN"/>
    <property type="match status" value="1"/>
</dbReference>
<evidence type="ECO:0000256" key="9">
    <source>
        <dbReference type="SAM" id="Phobius"/>
    </source>
</evidence>
<evidence type="ECO:0000313" key="11">
    <source>
        <dbReference type="Proteomes" id="UP000029713"/>
    </source>
</evidence>
<feature type="region of interest" description="Disordered" evidence="8">
    <location>
        <begin position="383"/>
        <end position="410"/>
    </location>
</feature>
<evidence type="ECO:0000256" key="1">
    <source>
        <dbReference type="ARBA" id="ARBA00004651"/>
    </source>
</evidence>
<protein>
    <recommendedName>
        <fullName evidence="12">Glycosyltransferase RgtA/B/C/D-like domain-containing protein</fullName>
    </recommendedName>
</protein>
<evidence type="ECO:0000313" key="10">
    <source>
        <dbReference type="EMBL" id="KGH47006.1"/>
    </source>
</evidence>
<dbReference type="EMBL" id="JPMX01000033">
    <property type="protein sequence ID" value="KGH47006.1"/>
    <property type="molecule type" value="Genomic_DNA"/>
</dbReference>
<feature type="compositionally biased region" description="Basic and acidic residues" evidence="8">
    <location>
        <begin position="383"/>
        <end position="395"/>
    </location>
</feature>
<keyword evidence="6 9" id="KW-1133">Transmembrane helix</keyword>
<comment type="subcellular location">
    <subcellularLocation>
        <location evidence="1">Cell membrane</location>
        <topology evidence="1">Multi-pass membrane protein</topology>
    </subcellularLocation>
</comment>
<proteinExistence type="predicted"/>
<keyword evidence="11" id="KW-1185">Reference proteome</keyword>
<evidence type="ECO:0000256" key="6">
    <source>
        <dbReference type="ARBA" id="ARBA00022989"/>
    </source>
</evidence>
<dbReference type="InterPro" id="IPR050297">
    <property type="entry name" value="LipidA_mod_glycosyltrf_83"/>
</dbReference>
<evidence type="ECO:0000256" key="4">
    <source>
        <dbReference type="ARBA" id="ARBA00022679"/>
    </source>
</evidence>